<evidence type="ECO:0000313" key="11">
    <source>
        <dbReference type="EMBL" id="SMH43413.1"/>
    </source>
</evidence>
<dbReference type="AlphaFoldDB" id="A0A1X7NYN3"/>
<keyword evidence="5 10" id="KW-0732">Signal</keyword>
<keyword evidence="8 10" id="KW-0472">Membrane</keyword>
<name>A0A1X7NYN3_9HYPH</name>
<dbReference type="RefSeq" id="WP_085464794.1">
    <property type="nucleotide sequence ID" value="NZ_FXBL01000004.1"/>
</dbReference>
<comment type="similarity">
    <text evidence="1 10">Belongs to the alphaproteobacteria porin family.</text>
</comment>
<evidence type="ECO:0000256" key="9">
    <source>
        <dbReference type="ARBA" id="ARBA00023237"/>
    </source>
</evidence>
<dbReference type="InterPro" id="IPR003684">
    <property type="entry name" value="Porin_alphabac"/>
</dbReference>
<evidence type="ECO:0000256" key="7">
    <source>
        <dbReference type="ARBA" id="ARBA00023114"/>
    </source>
</evidence>
<sequence>MNIKSLLIGSAAALVAVTGARAADAVMAPEPEPVEYVRVCDAYGNGFFYIPGTETCLQISGYVWYQVGTNNYDPNDFQTLPGIGGTAGEGWYKSVRARLNVDARSETEWGTLRSYIRLQADWNGSGSYAGLGGGDGPVGIDQAYIQLGGFMAGYSESFYADSKNGGPSNYGSHSWSGMYYNYHEVALIGYRFESNGFFGAISLEDDAMSGEGYMPDVVVKLGYGGGWGAVWAKVAYDESFDGTSYSVNPNLGVAGISDGGFAATLGAQFNIPNMPGSNLRVIGYYADGAHRFNVGSPSIFGPAGTSLYGGSEWSVLVSYNHQFSETLGASVAFQYFNDLYYAGTDLSRGTDAWAAELSVVWFPVSQFEVRGELRYDDIADNPQFPHADPDGTVSGFLRFTRYF</sequence>
<feature type="chain" id="PRO_5011816011" description="Porin" evidence="10">
    <location>
        <begin position="23"/>
        <end position="403"/>
    </location>
</feature>
<keyword evidence="4 10" id="KW-0812">Transmembrane</keyword>
<reference evidence="11 12" key="1">
    <citation type="submission" date="2017-04" db="EMBL/GenBank/DDBJ databases">
        <authorList>
            <person name="Afonso C.L."/>
            <person name="Miller P.J."/>
            <person name="Scott M.A."/>
            <person name="Spackman E."/>
            <person name="Goraichik I."/>
            <person name="Dimitrov K.M."/>
            <person name="Suarez D.L."/>
            <person name="Swayne D.E."/>
        </authorList>
    </citation>
    <scope>NUCLEOTIDE SEQUENCE [LARGE SCALE GENOMIC DNA]</scope>
    <source>
        <strain evidence="11 12">B5P</strain>
    </source>
</reference>
<evidence type="ECO:0000256" key="6">
    <source>
        <dbReference type="ARBA" id="ARBA00023065"/>
    </source>
</evidence>
<dbReference type="Proteomes" id="UP000193083">
    <property type="component" value="Unassembled WGS sequence"/>
</dbReference>
<evidence type="ECO:0000256" key="10">
    <source>
        <dbReference type="RuleBase" id="RU364005"/>
    </source>
</evidence>
<feature type="signal peptide" evidence="10">
    <location>
        <begin position="1"/>
        <end position="22"/>
    </location>
</feature>
<proteinExistence type="inferred from homology"/>
<keyword evidence="3 10" id="KW-1134">Transmembrane beta strand</keyword>
<dbReference type="Pfam" id="PF02530">
    <property type="entry name" value="Porin_2"/>
    <property type="match status" value="1"/>
</dbReference>
<organism evidence="11 12">
    <name type="scientific">Mesorhizobium australicum</name>
    <dbReference type="NCBI Taxonomy" id="536018"/>
    <lineage>
        <taxon>Bacteria</taxon>
        <taxon>Pseudomonadati</taxon>
        <taxon>Pseudomonadota</taxon>
        <taxon>Alphaproteobacteria</taxon>
        <taxon>Hyphomicrobiales</taxon>
        <taxon>Phyllobacteriaceae</taxon>
        <taxon>Mesorhizobium</taxon>
    </lineage>
</organism>
<evidence type="ECO:0000256" key="8">
    <source>
        <dbReference type="ARBA" id="ARBA00023136"/>
    </source>
</evidence>
<dbReference type="GO" id="GO:0015288">
    <property type="term" value="F:porin activity"/>
    <property type="evidence" value="ECO:0007669"/>
    <property type="project" value="UniProtKB-KW"/>
</dbReference>
<evidence type="ECO:0000256" key="5">
    <source>
        <dbReference type="ARBA" id="ARBA00022729"/>
    </source>
</evidence>
<keyword evidence="7 10" id="KW-0626">Porin</keyword>
<keyword evidence="6 10" id="KW-0406">Ion transport</keyword>
<evidence type="ECO:0000256" key="4">
    <source>
        <dbReference type="ARBA" id="ARBA00022692"/>
    </source>
</evidence>
<comment type="function">
    <text evidence="10">Forms passive diffusion pores that allow small molecular weight hydrophilic materials across the outer membrane.</text>
</comment>
<evidence type="ECO:0000256" key="3">
    <source>
        <dbReference type="ARBA" id="ARBA00022452"/>
    </source>
</evidence>
<comment type="subcellular location">
    <subcellularLocation>
        <location evidence="10">Cell outer membrane</location>
        <topology evidence="10">Multi-pass membrane protein</topology>
    </subcellularLocation>
</comment>
<keyword evidence="12" id="KW-1185">Reference proteome</keyword>
<keyword evidence="9 10" id="KW-0998">Cell outer membrane</keyword>
<evidence type="ECO:0000256" key="2">
    <source>
        <dbReference type="ARBA" id="ARBA00022448"/>
    </source>
</evidence>
<comment type="domain">
    <text evidence="10">Consists of 16-stranded beta-barrel sheets, with large surface-exposed loops, that form a transmembrane pore at the center of each barrel. The pore is partially ocluded by a peptide loop that folds into the pore lumen.</text>
</comment>
<accession>A0A1X7NYN3</accession>
<keyword evidence="2 10" id="KW-0813">Transport</keyword>
<dbReference type="GO" id="GO:0009279">
    <property type="term" value="C:cell outer membrane"/>
    <property type="evidence" value="ECO:0007669"/>
    <property type="project" value="UniProtKB-SubCell"/>
</dbReference>
<evidence type="ECO:0000313" key="12">
    <source>
        <dbReference type="Proteomes" id="UP000193083"/>
    </source>
</evidence>
<evidence type="ECO:0000256" key="1">
    <source>
        <dbReference type="ARBA" id="ARBA00009521"/>
    </source>
</evidence>
<dbReference type="SUPFAM" id="SSF56935">
    <property type="entry name" value="Porins"/>
    <property type="match status" value="1"/>
</dbReference>
<dbReference type="EMBL" id="FXBL01000004">
    <property type="protein sequence ID" value="SMH43413.1"/>
    <property type="molecule type" value="Genomic_DNA"/>
</dbReference>
<dbReference type="GO" id="GO:0046930">
    <property type="term" value="C:pore complex"/>
    <property type="evidence" value="ECO:0007669"/>
    <property type="project" value="UniProtKB-KW"/>
</dbReference>
<gene>
    <name evidence="11" type="ORF">SAMN02982922_2901</name>
</gene>
<protein>
    <recommendedName>
        <fullName evidence="10">Porin</fullName>
    </recommendedName>
</protein>
<dbReference type="GO" id="GO:0006811">
    <property type="term" value="P:monoatomic ion transport"/>
    <property type="evidence" value="ECO:0007669"/>
    <property type="project" value="UniProtKB-KW"/>
</dbReference>
<dbReference type="OrthoDB" id="7801681at2"/>